<comment type="caution">
    <text evidence="8">The sequence shown here is derived from an EMBL/GenBank/DDBJ whole genome shotgun (WGS) entry which is preliminary data.</text>
</comment>
<dbReference type="PANTHER" id="PTHR46395">
    <property type="entry name" value="ADP-RIBOSYLATION FACTOR GTPASE-ACTIVATING PROTEIN 1"/>
    <property type="match status" value="1"/>
</dbReference>
<dbReference type="SMART" id="SM00105">
    <property type="entry name" value="ArfGap"/>
    <property type="match status" value="1"/>
</dbReference>
<evidence type="ECO:0000256" key="4">
    <source>
        <dbReference type="ARBA" id="ARBA00022833"/>
    </source>
</evidence>
<protein>
    <submittedName>
        <fullName evidence="8">Zn finger-containing GTPase- Activating Protein for ARF</fullName>
    </submittedName>
</protein>
<dbReference type="GO" id="GO:0030100">
    <property type="term" value="P:regulation of endocytosis"/>
    <property type="evidence" value="ECO:0007669"/>
    <property type="project" value="TreeGrafter"/>
</dbReference>
<dbReference type="PRINTS" id="PR00405">
    <property type="entry name" value="REVINTRACTNG"/>
</dbReference>
<feature type="compositionally biased region" description="Polar residues" evidence="6">
    <location>
        <begin position="138"/>
        <end position="193"/>
    </location>
</feature>
<dbReference type="SUPFAM" id="SSF57863">
    <property type="entry name" value="ArfGap/RecO-like zinc finger"/>
    <property type="match status" value="1"/>
</dbReference>
<dbReference type="InterPro" id="IPR038508">
    <property type="entry name" value="ArfGAP_dom_sf"/>
</dbReference>
<feature type="region of interest" description="Disordered" evidence="6">
    <location>
        <begin position="127"/>
        <end position="241"/>
    </location>
</feature>
<accession>A0A9W8I0V7</accession>
<dbReference type="GO" id="GO:0000139">
    <property type="term" value="C:Golgi membrane"/>
    <property type="evidence" value="ECO:0007669"/>
    <property type="project" value="TreeGrafter"/>
</dbReference>
<evidence type="ECO:0000256" key="5">
    <source>
        <dbReference type="PROSITE-ProRule" id="PRU00288"/>
    </source>
</evidence>
<feature type="compositionally biased region" description="Polar residues" evidence="6">
    <location>
        <begin position="382"/>
        <end position="396"/>
    </location>
</feature>
<organism evidence="8 9">
    <name type="scientific">Coemansia guatemalensis</name>
    <dbReference type="NCBI Taxonomy" id="2761395"/>
    <lineage>
        <taxon>Eukaryota</taxon>
        <taxon>Fungi</taxon>
        <taxon>Fungi incertae sedis</taxon>
        <taxon>Zoopagomycota</taxon>
        <taxon>Kickxellomycotina</taxon>
        <taxon>Kickxellomycetes</taxon>
        <taxon>Kickxellales</taxon>
        <taxon>Kickxellaceae</taxon>
        <taxon>Coemansia</taxon>
    </lineage>
</organism>
<feature type="compositionally biased region" description="Low complexity" evidence="6">
    <location>
        <begin position="217"/>
        <end position="234"/>
    </location>
</feature>
<feature type="domain" description="Arf-GAP" evidence="7">
    <location>
        <begin position="8"/>
        <end position="125"/>
    </location>
</feature>
<dbReference type="FunFam" id="1.10.220.150:FF:000014">
    <property type="entry name" value="ADP-ribosylation factor GTPase-activating protein"/>
    <property type="match status" value="1"/>
</dbReference>
<gene>
    <name evidence="8" type="primary">GCS1</name>
    <name evidence="8" type="ORF">H4R20_003923</name>
</gene>
<keyword evidence="3 5" id="KW-0863">Zinc-finger</keyword>
<dbReference type="InterPro" id="IPR037278">
    <property type="entry name" value="ARFGAP/RecO"/>
</dbReference>
<dbReference type="Pfam" id="PF01412">
    <property type="entry name" value="ArfGap"/>
    <property type="match status" value="1"/>
</dbReference>
<evidence type="ECO:0000256" key="1">
    <source>
        <dbReference type="ARBA" id="ARBA00022468"/>
    </source>
</evidence>
<feature type="region of interest" description="Disordered" evidence="6">
    <location>
        <begin position="328"/>
        <end position="440"/>
    </location>
</feature>
<dbReference type="CDD" id="cd08830">
    <property type="entry name" value="ArfGap_ArfGap1"/>
    <property type="match status" value="1"/>
</dbReference>
<reference evidence="8" key="1">
    <citation type="submission" date="2022-07" db="EMBL/GenBank/DDBJ databases">
        <title>Phylogenomic reconstructions and comparative analyses of Kickxellomycotina fungi.</title>
        <authorList>
            <person name="Reynolds N.K."/>
            <person name="Stajich J.E."/>
            <person name="Barry K."/>
            <person name="Grigoriev I.V."/>
            <person name="Crous P."/>
            <person name="Smith M.E."/>
        </authorList>
    </citation>
    <scope>NUCLEOTIDE SEQUENCE</scope>
    <source>
        <strain evidence="8">NRRL 1565</strain>
    </source>
</reference>
<evidence type="ECO:0000256" key="3">
    <source>
        <dbReference type="ARBA" id="ARBA00022771"/>
    </source>
</evidence>
<dbReference type="OrthoDB" id="983479at2759"/>
<dbReference type="GO" id="GO:0008270">
    <property type="term" value="F:zinc ion binding"/>
    <property type="evidence" value="ECO:0007669"/>
    <property type="project" value="UniProtKB-KW"/>
</dbReference>
<keyword evidence="1" id="KW-0343">GTPase activation</keyword>
<dbReference type="GO" id="GO:0005096">
    <property type="term" value="F:GTPase activator activity"/>
    <property type="evidence" value="ECO:0007669"/>
    <property type="project" value="UniProtKB-KW"/>
</dbReference>
<evidence type="ECO:0000256" key="6">
    <source>
        <dbReference type="SAM" id="MobiDB-lite"/>
    </source>
</evidence>
<sequence>MASPAEIKRSLLQLQRKDGNKVCMDCQSPNPQWASVSLATFFCLNCSGQHRGLGVHLSFVRSITMDKWTAEQLKRMEHGGNKAALEFFKSQPGYSDGMAIKDKYSSRFAELWRQKLTAECEGRVWTAPPVTEPISPAARSNTSSPAQFGSTPQMKNFGSTFSNSPVTSRSQTPDTSRNANSSSTPSLGGVSQKQRNEEYFARLGSQNALRRDDIPPSQGGKYSGFGSSSYHGSSPAAPATPGSTFGVNDAANDPAVALSKGWSLLTSSAQAALSTLGTVAGTINDSYIRPTSEKIQDPNFRNDMTSYVSAIGHKMEEQANRGFTSLSTYMRSGQQGPGASGSGYSPVPVNGNDDLDNTNSSATHNTHDNGTDFFDKELEANASLTPPASANTASLQGSSGIIKRSSSRNLQPTGAAASKSATPRAGIKQSKGWDDEWDNF</sequence>
<keyword evidence="4" id="KW-0862">Zinc</keyword>
<keyword evidence="2" id="KW-0479">Metal-binding</keyword>
<dbReference type="AlphaFoldDB" id="A0A9W8I0V7"/>
<dbReference type="GO" id="GO:0032012">
    <property type="term" value="P:regulation of ARF protein signal transduction"/>
    <property type="evidence" value="ECO:0007669"/>
    <property type="project" value="TreeGrafter"/>
</dbReference>
<dbReference type="PROSITE" id="PS50115">
    <property type="entry name" value="ARFGAP"/>
    <property type="match status" value="1"/>
</dbReference>
<proteinExistence type="predicted"/>
<evidence type="ECO:0000259" key="7">
    <source>
        <dbReference type="PROSITE" id="PS50115"/>
    </source>
</evidence>
<dbReference type="InterPro" id="IPR001164">
    <property type="entry name" value="ArfGAP_dom"/>
</dbReference>
<dbReference type="EMBL" id="JANBUO010000919">
    <property type="protein sequence ID" value="KAJ2800808.1"/>
    <property type="molecule type" value="Genomic_DNA"/>
</dbReference>
<name>A0A9W8I0V7_9FUNG</name>
<feature type="compositionally biased region" description="Low complexity" evidence="6">
    <location>
        <begin position="397"/>
        <end position="408"/>
    </location>
</feature>
<keyword evidence="9" id="KW-1185">Reference proteome</keyword>
<dbReference type="Gene3D" id="1.10.220.150">
    <property type="entry name" value="Arf GTPase activating protein"/>
    <property type="match status" value="1"/>
</dbReference>
<evidence type="ECO:0000313" key="8">
    <source>
        <dbReference type="EMBL" id="KAJ2800808.1"/>
    </source>
</evidence>
<evidence type="ECO:0000256" key="2">
    <source>
        <dbReference type="ARBA" id="ARBA00022723"/>
    </source>
</evidence>
<feature type="compositionally biased region" description="Basic and acidic residues" evidence="6">
    <location>
        <begin position="365"/>
        <end position="379"/>
    </location>
</feature>
<evidence type="ECO:0000313" key="9">
    <source>
        <dbReference type="Proteomes" id="UP001140094"/>
    </source>
</evidence>
<dbReference type="Proteomes" id="UP001140094">
    <property type="component" value="Unassembled WGS sequence"/>
</dbReference>
<dbReference type="PANTHER" id="PTHR46395:SF1">
    <property type="entry name" value="ADP-RIBOSYLATION FACTOR GTPASE-ACTIVATING PROTEIN 1"/>
    <property type="match status" value="1"/>
</dbReference>